<dbReference type="PANTHER" id="PTHR10221:SF9">
    <property type="entry name" value="TRANSCRIPTION INITIATION FACTOR TFIID SUBUNIT 6"/>
    <property type="match status" value="1"/>
</dbReference>
<dbReference type="EMBL" id="CAJPDR010000015">
    <property type="protein sequence ID" value="CAF9905999.1"/>
    <property type="molecule type" value="Genomic_DNA"/>
</dbReference>
<sequence length="446" mass="49346">MSVWNPENIKDVAESIGITSLSDDVLQGLCSDIEYRIAQVLEEALKFMRHSKRSTLTTQDVTQALRVLDVEPLYGYESTRPLRFGEASIGPGQPLFYVEDEEVDFEKLINAPLPKVPREMTFTAHWLAVEGVQPSIPQNPTAADSRNQELVPKGQSANPHMAAMSGNENVIIKPLVKHVISKELQLYFEKICSALLDESNNEYRIAALASIRSDPGLHQLVPYFVQFIAEKVTHNLKNLFVLTQMMLLTTAMLENSNLYVDPYIASIVPPVLTCLVGRHLGSSPDPLAAYDLRRLSASVLSSITKKYSKSSHMLKPRLARTCLKHFLDPTKPLGANYGGIIGLQAIGGPEIVRALVVPNLKEYEELVKDAIDAMDEGRKNEGEMVIKALLEALVSLEEESVGTVNGFTNGHVAEMRKELGEKIGDLFAERVLELGKPKLVKGIMEC</sequence>
<dbReference type="InterPro" id="IPR037796">
    <property type="entry name" value="TAF6"/>
</dbReference>
<evidence type="ECO:0000256" key="3">
    <source>
        <dbReference type="ARBA" id="ARBA00023015"/>
    </source>
</evidence>
<dbReference type="Pfam" id="PF02969">
    <property type="entry name" value="TAF"/>
    <property type="match status" value="1"/>
</dbReference>
<dbReference type="Proteomes" id="UP000664203">
    <property type="component" value="Unassembled WGS sequence"/>
</dbReference>
<dbReference type="GO" id="GO:0016251">
    <property type="term" value="F:RNA polymerase II general transcription initiation factor activity"/>
    <property type="evidence" value="ECO:0007669"/>
    <property type="project" value="InterPro"/>
</dbReference>
<reference evidence="10" key="1">
    <citation type="submission" date="2021-03" db="EMBL/GenBank/DDBJ databases">
        <authorList>
            <person name="Tagirdzhanova G."/>
        </authorList>
    </citation>
    <scope>NUCLEOTIDE SEQUENCE</scope>
</reference>
<dbReference type="GO" id="GO:0006325">
    <property type="term" value="P:chromatin organization"/>
    <property type="evidence" value="ECO:0007669"/>
    <property type="project" value="UniProtKB-ARBA"/>
</dbReference>
<dbReference type="GO" id="GO:0005669">
    <property type="term" value="C:transcription factor TFIID complex"/>
    <property type="evidence" value="ECO:0007669"/>
    <property type="project" value="InterPro"/>
</dbReference>
<dbReference type="CDD" id="cd22931">
    <property type="entry name" value="HFD_TAF6"/>
    <property type="match status" value="1"/>
</dbReference>
<dbReference type="InterPro" id="IPR046344">
    <property type="entry name" value="TAF6_C_sf"/>
</dbReference>
<dbReference type="AlphaFoldDB" id="A0A8H3EIT4"/>
<dbReference type="Gene3D" id="1.10.20.10">
    <property type="entry name" value="Histone, subunit A"/>
    <property type="match status" value="1"/>
</dbReference>
<evidence type="ECO:0000259" key="9">
    <source>
        <dbReference type="SMART" id="SM00803"/>
    </source>
</evidence>
<dbReference type="OrthoDB" id="361039at2759"/>
<comment type="similarity">
    <text evidence="2">Belongs to the TAF6 family.</text>
</comment>
<dbReference type="GO" id="GO:0046695">
    <property type="term" value="C:SLIK (SAGA-like) complex"/>
    <property type="evidence" value="ECO:0007669"/>
    <property type="project" value="InterPro"/>
</dbReference>
<dbReference type="GO" id="GO:0003713">
    <property type="term" value="F:transcription coactivator activity"/>
    <property type="evidence" value="ECO:0007669"/>
    <property type="project" value="TreeGrafter"/>
</dbReference>
<dbReference type="SUPFAM" id="SSF47113">
    <property type="entry name" value="Histone-fold"/>
    <property type="match status" value="1"/>
</dbReference>
<evidence type="ECO:0000256" key="8">
    <source>
        <dbReference type="SAM" id="Coils"/>
    </source>
</evidence>
<evidence type="ECO:0000313" key="11">
    <source>
        <dbReference type="Proteomes" id="UP000664203"/>
    </source>
</evidence>
<dbReference type="GO" id="GO:0046982">
    <property type="term" value="F:protein heterodimerization activity"/>
    <property type="evidence" value="ECO:0007669"/>
    <property type="project" value="InterPro"/>
</dbReference>
<organism evidence="10 11">
    <name type="scientific">Alectoria fallacina</name>
    <dbReference type="NCBI Taxonomy" id="1903189"/>
    <lineage>
        <taxon>Eukaryota</taxon>
        <taxon>Fungi</taxon>
        <taxon>Dikarya</taxon>
        <taxon>Ascomycota</taxon>
        <taxon>Pezizomycotina</taxon>
        <taxon>Lecanoromycetes</taxon>
        <taxon>OSLEUM clade</taxon>
        <taxon>Lecanoromycetidae</taxon>
        <taxon>Lecanorales</taxon>
        <taxon>Lecanorineae</taxon>
        <taxon>Parmeliaceae</taxon>
        <taxon>Alectoria</taxon>
    </lineage>
</organism>
<dbReference type="GO" id="GO:0051123">
    <property type="term" value="P:RNA polymerase II preinitiation complex assembly"/>
    <property type="evidence" value="ECO:0007669"/>
    <property type="project" value="TreeGrafter"/>
</dbReference>
<dbReference type="InterPro" id="IPR011442">
    <property type="entry name" value="TAF6_C"/>
</dbReference>
<dbReference type="InterPro" id="IPR009072">
    <property type="entry name" value="Histone-fold"/>
</dbReference>
<evidence type="ECO:0000256" key="6">
    <source>
        <dbReference type="ARBA" id="ARBA00076308"/>
    </source>
</evidence>
<evidence type="ECO:0000256" key="1">
    <source>
        <dbReference type="ARBA" id="ARBA00004123"/>
    </source>
</evidence>
<dbReference type="Gene3D" id="1.25.40.770">
    <property type="entry name" value="TAF6, C-terminal HEAT repeat domain"/>
    <property type="match status" value="1"/>
</dbReference>
<proteinExistence type="inferred from homology"/>
<comment type="caution">
    <text evidence="10">The sequence shown here is derived from an EMBL/GenBank/DDBJ whole genome shotgun (WGS) entry which is preliminary data.</text>
</comment>
<keyword evidence="4" id="KW-0804">Transcription</keyword>
<feature type="coiled-coil region" evidence="8">
    <location>
        <begin position="360"/>
        <end position="399"/>
    </location>
</feature>
<evidence type="ECO:0000256" key="5">
    <source>
        <dbReference type="ARBA" id="ARBA00023242"/>
    </source>
</evidence>
<name>A0A8H3EIT4_9LECA</name>
<dbReference type="SMART" id="SM00803">
    <property type="entry name" value="TAF"/>
    <property type="match status" value="1"/>
</dbReference>
<dbReference type="FunFam" id="1.10.20.10:FF:000033">
    <property type="entry name" value="Transcription initiation factor TFIID complex subunit"/>
    <property type="match status" value="1"/>
</dbReference>
<dbReference type="InterPro" id="IPR016024">
    <property type="entry name" value="ARM-type_fold"/>
</dbReference>
<keyword evidence="11" id="KW-1185">Reference proteome</keyword>
<dbReference type="Pfam" id="PF07571">
    <property type="entry name" value="TAF6_C"/>
    <property type="match status" value="1"/>
</dbReference>
<gene>
    <name evidence="10" type="ORF">ALECFALPRED_001935</name>
</gene>
<keyword evidence="3" id="KW-0805">Transcription regulation</keyword>
<comment type="subcellular location">
    <subcellularLocation>
        <location evidence="1">Nucleus</location>
    </subcellularLocation>
</comment>
<keyword evidence="8" id="KW-0175">Coiled coil</keyword>
<evidence type="ECO:0000256" key="2">
    <source>
        <dbReference type="ARBA" id="ARBA00007688"/>
    </source>
</evidence>
<dbReference type="PANTHER" id="PTHR10221">
    <property type="entry name" value="TRANSCRIPTION INITIATION FACTOR TFIID SUBUNIT 6"/>
    <property type="match status" value="1"/>
</dbReference>
<dbReference type="GO" id="GO:0000124">
    <property type="term" value="C:SAGA complex"/>
    <property type="evidence" value="ECO:0007669"/>
    <property type="project" value="InterPro"/>
</dbReference>
<evidence type="ECO:0000256" key="4">
    <source>
        <dbReference type="ARBA" id="ARBA00023163"/>
    </source>
</evidence>
<keyword evidence="5" id="KW-0539">Nucleus</keyword>
<feature type="domain" description="TATA box binding protein associated factor (TAF) histone-like fold" evidence="9">
    <location>
        <begin position="3"/>
        <end position="66"/>
    </location>
</feature>
<accession>A0A8H3EIT4</accession>
<evidence type="ECO:0000313" key="10">
    <source>
        <dbReference type="EMBL" id="CAF9905999.1"/>
    </source>
</evidence>
<dbReference type="CDD" id="cd08050">
    <property type="entry name" value="TAF6C"/>
    <property type="match status" value="1"/>
</dbReference>
<protein>
    <recommendedName>
        <fullName evidence="6">TBP-associated factor 6</fullName>
    </recommendedName>
    <alternativeName>
        <fullName evidence="7">Transcription initiation factor TFIID subunit 6</fullName>
    </alternativeName>
</protein>
<evidence type="ECO:0000256" key="7">
    <source>
        <dbReference type="ARBA" id="ARBA00093655"/>
    </source>
</evidence>
<dbReference type="SUPFAM" id="SSF48371">
    <property type="entry name" value="ARM repeat"/>
    <property type="match status" value="1"/>
</dbReference>
<dbReference type="InterPro" id="IPR004823">
    <property type="entry name" value="TAF_TATA-bd_Histone-like_dom"/>
</dbReference>
<dbReference type="FunFam" id="1.25.40.770:FF:000003">
    <property type="entry name" value="Transcription initiation factor TFIID complex subunit"/>
    <property type="match status" value="1"/>
</dbReference>